<dbReference type="AlphaFoldDB" id="A0A0C9XWF8"/>
<dbReference type="Proteomes" id="UP000054477">
    <property type="component" value="Unassembled WGS sequence"/>
</dbReference>
<evidence type="ECO:0000313" key="1">
    <source>
        <dbReference type="EMBL" id="KIK01937.1"/>
    </source>
</evidence>
<evidence type="ECO:0000313" key="2">
    <source>
        <dbReference type="Proteomes" id="UP000054477"/>
    </source>
</evidence>
<accession>A0A0C9XWF8</accession>
<proteinExistence type="predicted"/>
<reference evidence="1 2" key="1">
    <citation type="submission" date="2014-04" db="EMBL/GenBank/DDBJ databases">
        <authorList>
            <consortium name="DOE Joint Genome Institute"/>
            <person name="Kuo A."/>
            <person name="Kohler A."/>
            <person name="Nagy L.G."/>
            <person name="Floudas D."/>
            <person name="Copeland A."/>
            <person name="Barry K.W."/>
            <person name="Cichocki N."/>
            <person name="Veneault-Fourrey C."/>
            <person name="LaButti K."/>
            <person name="Lindquist E.A."/>
            <person name="Lipzen A."/>
            <person name="Lundell T."/>
            <person name="Morin E."/>
            <person name="Murat C."/>
            <person name="Sun H."/>
            <person name="Tunlid A."/>
            <person name="Henrissat B."/>
            <person name="Grigoriev I.V."/>
            <person name="Hibbett D.S."/>
            <person name="Martin F."/>
            <person name="Nordberg H.P."/>
            <person name="Cantor M.N."/>
            <person name="Hua S.X."/>
        </authorList>
    </citation>
    <scope>NUCLEOTIDE SEQUENCE [LARGE SCALE GENOMIC DNA]</scope>
    <source>
        <strain evidence="1 2">LaAM-08-1</strain>
    </source>
</reference>
<protein>
    <submittedName>
        <fullName evidence="1">Uncharacterized protein</fullName>
    </submittedName>
</protein>
<feature type="non-terminal residue" evidence="1">
    <location>
        <position position="1"/>
    </location>
</feature>
<gene>
    <name evidence="1" type="ORF">K443DRAFT_6476</name>
</gene>
<name>A0A0C9XWF8_9AGAR</name>
<dbReference type="HOGENOM" id="CLU_2661226_0_0_1"/>
<sequence length="76" mass="8746">YTHRNTNTINIVCKKSGGTKKSSKEVSVCRGFPAYEHVNFIRIHTDTFVINNATEDFYLLTQKIQFPFGKKKLFSS</sequence>
<keyword evidence="2" id="KW-1185">Reference proteome</keyword>
<organism evidence="1 2">
    <name type="scientific">Laccaria amethystina LaAM-08-1</name>
    <dbReference type="NCBI Taxonomy" id="1095629"/>
    <lineage>
        <taxon>Eukaryota</taxon>
        <taxon>Fungi</taxon>
        <taxon>Dikarya</taxon>
        <taxon>Basidiomycota</taxon>
        <taxon>Agaricomycotina</taxon>
        <taxon>Agaricomycetes</taxon>
        <taxon>Agaricomycetidae</taxon>
        <taxon>Agaricales</taxon>
        <taxon>Agaricineae</taxon>
        <taxon>Hydnangiaceae</taxon>
        <taxon>Laccaria</taxon>
    </lineage>
</organism>
<reference evidence="2" key="2">
    <citation type="submission" date="2015-01" db="EMBL/GenBank/DDBJ databases">
        <title>Evolutionary Origins and Diversification of the Mycorrhizal Mutualists.</title>
        <authorList>
            <consortium name="DOE Joint Genome Institute"/>
            <consortium name="Mycorrhizal Genomics Consortium"/>
            <person name="Kohler A."/>
            <person name="Kuo A."/>
            <person name="Nagy L.G."/>
            <person name="Floudas D."/>
            <person name="Copeland A."/>
            <person name="Barry K.W."/>
            <person name="Cichocki N."/>
            <person name="Veneault-Fourrey C."/>
            <person name="LaButti K."/>
            <person name="Lindquist E.A."/>
            <person name="Lipzen A."/>
            <person name="Lundell T."/>
            <person name="Morin E."/>
            <person name="Murat C."/>
            <person name="Riley R."/>
            <person name="Ohm R."/>
            <person name="Sun H."/>
            <person name="Tunlid A."/>
            <person name="Henrissat B."/>
            <person name="Grigoriev I.V."/>
            <person name="Hibbett D.S."/>
            <person name="Martin F."/>
        </authorList>
    </citation>
    <scope>NUCLEOTIDE SEQUENCE [LARGE SCALE GENOMIC DNA]</scope>
    <source>
        <strain evidence="2">LaAM-08-1</strain>
    </source>
</reference>
<dbReference type="EMBL" id="KN838599">
    <property type="protein sequence ID" value="KIK01937.1"/>
    <property type="molecule type" value="Genomic_DNA"/>
</dbReference>